<reference evidence="2 3" key="1">
    <citation type="submission" date="2018-07" db="EMBL/GenBank/DDBJ databases">
        <title>Freshwater and sediment microbial communities from various areas in North America, analyzing microbe dynamics in response to fracking.</title>
        <authorList>
            <person name="Lamendella R."/>
        </authorList>
    </citation>
    <scope>NUCLEOTIDE SEQUENCE [LARGE SCALE GENOMIC DNA]</scope>
    <source>
        <strain evidence="2 3">114E</strain>
        <strain evidence="1 4">114E_o</strain>
    </source>
</reference>
<dbReference type="EMBL" id="QNSA01000011">
    <property type="protein sequence ID" value="RBP69750.1"/>
    <property type="molecule type" value="Genomic_DNA"/>
</dbReference>
<sequence>MTGEKTWKITVKGKDGKEHTFHKTLKGTEPPSTETAAVLIQDPLVGDRLLPYVSRDCEEPTVYRLKEAGFTITSINEAG</sequence>
<keyword evidence="4" id="KW-1185">Reference proteome</keyword>
<dbReference type="Proteomes" id="UP000252795">
    <property type="component" value="Unassembled WGS sequence"/>
</dbReference>
<name>A0A368URY6_MARNT</name>
<dbReference type="EMBL" id="QPJB01000011">
    <property type="protein sequence ID" value="RCW31463.1"/>
    <property type="molecule type" value="Genomic_DNA"/>
</dbReference>
<dbReference type="AlphaFoldDB" id="A0A368URY6"/>
<evidence type="ECO:0000313" key="3">
    <source>
        <dbReference type="Proteomes" id="UP000252795"/>
    </source>
</evidence>
<evidence type="ECO:0000313" key="4">
    <source>
        <dbReference type="Proteomes" id="UP000253065"/>
    </source>
</evidence>
<protein>
    <submittedName>
        <fullName evidence="2">Uncharacterized protein</fullName>
    </submittedName>
</protein>
<evidence type="ECO:0000313" key="1">
    <source>
        <dbReference type="EMBL" id="RBP69750.1"/>
    </source>
</evidence>
<proteinExistence type="predicted"/>
<organism evidence="2 3">
    <name type="scientific">Marinobacter nauticus</name>
    <name type="common">Marinobacter hydrocarbonoclasticus</name>
    <name type="synonym">Marinobacter aquaeolei</name>
    <dbReference type="NCBI Taxonomy" id="2743"/>
    <lineage>
        <taxon>Bacteria</taxon>
        <taxon>Pseudomonadati</taxon>
        <taxon>Pseudomonadota</taxon>
        <taxon>Gammaproteobacteria</taxon>
        <taxon>Pseudomonadales</taxon>
        <taxon>Marinobacteraceae</taxon>
        <taxon>Marinobacter</taxon>
    </lineage>
</organism>
<gene>
    <name evidence="2" type="ORF">DET51_1116</name>
    <name evidence="1" type="ORF">DET64_1116</name>
</gene>
<accession>A0A368URY6</accession>
<evidence type="ECO:0000313" key="2">
    <source>
        <dbReference type="EMBL" id="RCW31463.1"/>
    </source>
</evidence>
<dbReference type="Proteomes" id="UP000253065">
    <property type="component" value="Unassembled WGS sequence"/>
</dbReference>
<comment type="caution">
    <text evidence="2">The sequence shown here is derived from an EMBL/GenBank/DDBJ whole genome shotgun (WGS) entry which is preliminary data.</text>
</comment>